<evidence type="ECO:0000313" key="32">
    <source>
        <dbReference type="Proteomes" id="UP001166674"/>
    </source>
</evidence>
<dbReference type="GO" id="GO:0035516">
    <property type="term" value="F:broad specificity oxidative DNA demethylase activity"/>
    <property type="evidence" value="ECO:0007669"/>
    <property type="project" value="UniProtKB-EC"/>
</dbReference>
<evidence type="ECO:0000256" key="4">
    <source>
        <dbReference type="ARBA" id="ARBA00007879"/>
    </source>
</evidence>
<evidence type="ECO:0000256" key="2">
    <source>
        <dbReference type="ARBA" id="ARBA00004604"/>
    </source>
</evidence>
<dbReference type="GO" id="GO:0006307">
    <property type="term" value="P:DNA alkylation repair"/>
    <property type="evidence" value="ECO:0007669"/>
    <property type="project" value="TreeGrafter"/>
</dbReference>
<dbReference type="AlphaFoldDB" id="A0AA41MZL8"/>
<evidence type="ECO:0000256" key="7">
    <source>
        <dbReference type="ARBA" id="ARBA00022842"/>
    </source>
</evidence>
<feature type="binding site" evidence="28">
    <location>
        <position position="150"/>
    </location>
    <ligand>
        <name>2-oxoglutarate</name>
        <dbReference type="ChEBI" id="CHEBI:16810"/>
    </ligand>
</feature>
<evidence type="ECO:0000256" key="8">
    <source>
        <dbReference type="ARBA" id="ARBA00022964"/>
    </source>
</evidence>
<feature type="binding site" evidence="28">
    <location>
        <position position="243"/>
    </location>
    <ligand>
        <name>2-oxoglutarate</name>
        <dbReference type="ChEBI" id="CHEBI:16810"/>
    </ligand>
</feature>
<dbReference type="Proteomes" id="UP001166674">
    <property type="component" value="Unassembled WGS sequence"/>
</dbReference>
<feature type="binding site" evidence="28">
    <location>
        <position position="227"/>
    </location>
    <ligand>
        <name>2-oxoglutarate</name>
        <dbReference type="ChEBI" id="CHEBI:16810"/>
    </ligand>
</feature>
<proteinExistence type="inferred from homology"/>
<comment type="catalytic activity">
    <reaction evidence="18">
        <text>a 1,N(2)-etheno-2'-deoxyguanosine in double-stranded DNA + 2-oxoglutarate + O2 + H2O = a 2'-deoxyguanosine in double-stranded DNA + glyoxal + succinate + CO2</text>
        <dbReference type="Rhea" id="RHEA:70487"/>
        <dbReference type="Rhea" id="RHEA-COMP:17910"/>
        <dbReference type="Rhea" id="RHEA-COMP:17912"/>
        <dbReference type="ChEBI" id="CHEBI:15377"/>
        <dbReference type="ChEBI" id="CHEBI:15379"/>
        <dbReference type="ChEBI" id="CHEBI:16526"/>
        <dbReference type="ChEBI" id="CHEBI:16810"/>
        <dbReference type="ChEBI" id="CHEBI:30031"/>
        <dbReference type="ChEBI" id="CHEBI:34779"/>
        <dbReference type="ChEBI" id="CHEBI:85445"/>
        <dbReference type="ChEBI" id="CHEBI:189586"/>
    </reaction>
    <physiologicalReaction direction="left-to-right" evidence="18">
        <dbReference type="Rhea" id="RHEA:70488"/>
    </physiologicalReaction>
</comment>
<evidence type="ECO:0000256" key="9">
    <source>
        <dbReference type="ARBA" id="ARBA00023002"/>
    </source>
</evidence>
<reference evidence="31" key="1">
    <citation type="submission" date="2020-03" db="EMBL/GenBank/DDBJ databases">
        <title>Studies in the Genomics of Life Span.</title>
        <authorList>
            <person name="Glass D."/>
        </authorList>
    </citation>
    <scope>NUCLEOTIDE SEQUENCE</scope>
    <source>
        <strain evidence="31">SUZIE</strain>
        <tissue evidence="31">Muscle</tissue>
    </source>
</reference>
<comment type="catalytic activity">
    <reaction evidence="20">
        <text>a 1,N(6)-etheno-2'-deoxyadenosine in double-stranded DNA + 2-oxoglutarate + O2 + H2O = a 2'-deoxyadenosine in double-stranded DNA + glyoxal + succinate + CO2</text>
        <dbReference type="Rhea" id="RHEA:70463"/>
        <dbReference type="Rhea" id="RHEA-COMP:17897"/>
        <dbReference type="Rhea" id="RHEA-COMP:17903"/>
        <dbReference type="ChEBI" id="CHEBI:15377"/>
        <dbReference type="ChEBI" id="CHEBI:15379"/>
        <dbReference type="ChEBI" id="CHEBI:16526"/>
        <dbReference type="ChEBI" id="CHEBI:16810"/>
        <dbReference type="ChEBI" id="CHEBI:30031"/>
        <dbReference type="ChEBI" id="CHEBI:34779"/>
        <dbReference type="ChEBI" id="CHEBI:90615"/>
        <dbReference type="ChEBI" id="CHEBI:189583"/>
    </reaction>
    <physiologicalReaction direction="left-to-right" evidence="20">
        <dbReference type="Rhea" id="RHEA:70464"/>
    </physiologicalReaction>
</comment>
<evidence type="ECO:0000256" key="17">
    <source>
        <dbReference type="ARBA" id="ARBA00051434"/>
    </source>
</evidence>
<dbReference type="InterPro" id="IPR037151">
    <property type="entry name" value="AlkB-like_sf"/>
</dbReference>
<feature type="compositionally biased region" description="Basic and acidic residues" evidence="29">
    <location>
        <begin position="1"/>
        <end position="15"/>
    </location>
</feature>
<evidence type="ECO:0000256" key="15">
    <source>
        <dbReference type="ARBA" id="ARBA00051189"/>
    </source>
</evidence>
<evidence type="ECO:0000256" key="27">
    <source>
        <dbReference type="ARBA" id="ARBA00081727"/>
    </source>
</evidence>
<feature type="binding site" evidence="28">
    <location>
        <begin position="93"/>
        <end position="95"/>
    </location>
    <ligand>
        <name>substrate</name>
    </ligand>
</feature>
<dbReference type="PANTHER" id="PTHR31573:SF1">
    <property type="entry name" value="DNA OXIDATIVE DEMETHYLASE ALKBH2"/>
    <property type="match status" value="1"/>
</dbReference>
<evidence type="ECO:0000256" key="20">
    <source>
        <dbReference type="ARBA" id="ARBA00052627"/>
    </source>
</evidence>
<evidence type="ECO:0000256" key="6">
    <source>
        <dbReference type="ARBA" id="ARBA00022763"/>
    </source>
</evidence>
<accession>A0AA41MZL8</accession>
<comment type="caution">
    <text evidence="31">The sequence shown here is derived from an EMBL/GenBank/DDBJ whole genome shotgun (WGS) entry which is preliminary data.</text>
</comment>
<feature type="binding site" evidence="28">
    <location>
        <position position="165"/>
    </location>
    <ligand>
        <name>substrate</name>
    </ligand>
</feature>
<keyword evidence="12" id="KW-0539">Nucleus</keyword>
<gene>
    <name evidence="31" type="ORF">SUZIE_161195</name>
</gene>
<dbReference type="PANTHER" id="PTHR31573">
    <property type="entry name" value="ALPHA-KETOGLUTARATE-DEPENDENT DIOXYGENASE ALKB HOMOLOG 2"/>
    <property type="match status" value="1"/>
</dbReference>
<feature type="binding site" evidence="28">
    <location>
        <position position="239"/>
    </location>
    <ligand>
        <name>2-oxoglutarate</name>
        <dbReference type="ChEBI" id="CHEBI:16810"/>
    </ligand>
</feature>
<sequence>MDRFLGKGEEQEQTRHKGATLGEEEGCPRKRTRGETPGNATRLAVPSWRHIRAEGLDCDYMVLFGKAEADEIFQQLEERVEYFTGALARVQVFGKWHSVPRKQATYGDAGLTYTFSGLTLSPKPWIPVLERVRDRVSGLTGQTFNFVLVNRYKDGRDHIGEHRDDERELAPGSPIASVSFGACRDFCFRHKDSRGKSPRRRLEVVRLQLAHGSLLMMNHPTNAHWYHSLPVRKRVLAPRINLTFRKILPKK</sequence>
<evidence type="ECO:0000256" key="12">
    <source>
        <dbReference type="ARBA" id="ARBA00023242"/>
    </source>
</evidence>
<evidence type="ECO:0000256" key="18">
    <source>
        <dbReference type="ARBA" id="ARBA00051755"/>
    </source>
</evidence>
<evidence type="ECO:0000256" key="1">
    <source>
        <dbReference type="ARBA" id="ARBA00001954"/>
    </source>
</evidence>
<dbReference type="Pfam" id="PF13532">
    <property type="entry name" value="2OG-FeII_Oxy_2"/>
    <property type="match status" value="1"/>
</dbReference>
<evidence type="ECO:0000256" key="14">
    <source>
        <dbReference type="ARBA" id="ARBA00051165"/>
    </source>
</evidence>
<protein>
    <recommendedName>
        <fullName evidence="25">DNA oxidative demethylase ALKBH2</fullName>
        <ecNumber evidence="24">1.14.11.33</ecNumber>
    </recommendedName>
    <alternativeName>
        <fullName evidence="26">Alkylated DNA repair protein alkB homolog 2</fullName>
    </alternativeName>
    <alternativeName>
        <fullName evidence="27">Alpha-ketoglutarate-dependent dioxygenase alkB homolog 2</fullName>
    </alternativeName>
</protein>
<keyword evidence="9" id="KW-0560">Oxidoreductase</keyword>
<feature type="binding site" evidence="28">
    <location>
        <position position="152"/>
    </location>
    <ligand>
        <name>2-oxoglutarate</name>
        <dbReference type="ChEBI" id="CHEBI:16810"/>
    </ligand>
</feature>
<feature type="binding site" evidence="28">
    <location>
        <position position="245"/>
    </location>
    <ligand>
        <name>2-oxoglutarate</name>
        <dbReference type="ChEBI" id="CHEBI:16810"/>
    </ligand>
</feature>
<comment type="catalytic activity">
    <reaction evidence="19">
        <text>a 3,N(4)-etheno-2'-deoxycytidine in single-stranded DNA + 2-oxoglutarate + O2 + H2O = a 2'-deoxycytidine in single-stranded DNA + glyoxal + succinate + CO2</text>
        <dbReference type="Rhea" id="RHEA:70471"/>
        <dbReference type="Rhea" id="RHEA-COMP:12846"/>
        <dbReference type="Rhea" id="RHEA-COMP:17906"/>
        <dbReference type="ChEBI" id="CHEBI:15377"/>
        <dbReference type="ChEBI" id="CHEBI:15379"/>
        <dbReference type="ChEBI" id="CHEBI:16526"/>
        <dbReference type="ChEBI" id="CHEBI:16810"/>
        <dbReference type="ChEBI" id="CHEBI:30031"/>
        <dbReference type="ChEBI" id="CHEBI:34779"/>
        <dbReference type="ChEBI" id="CHEBI:85452"/>
        <dbReference type="ChEBI" id="CHEBI:189585"/>
    </reaction>
    <physiologicalReaction direction="left-to-right" evidence="19">
        <dbReference type="Rhea" id="RHEA:70472"/>
    </physiologicalReaction>
</comment>
<evidence type="ECO:0000313" key="31">
    <source>
        <dbReference type="EMBL" id="MBZ3881089.1"/>
    </source>
</evidence>
<dbReference type="GO" id="GO:0008198">
    <property type="term" value="F:ferrous iron binding"/>
    <property type="evidence" value="ECO:0007669"/>
    <property type="project" value="TreeGrafter"/>
</dbReference>
<keyword evidence="5" id="KW-0479">Metal-binding</keyword>
<comment type="catalytic activity">
    <reaction evidence="15">
        <text>a 1,N(6)-etheno-2'-deoxyadenosine in single-stranded DNA + 2-oxoglutarate + O2 + H2O = a 2'-deoxyadenosine in single-stranded DNA + glyoxal + succinate + CO2</text>
        <dbReference type="Rhea" id="RHEA:70459"/>
        <dbReference type="Rhea" id="RHEA-COMP:17896"/>
        <dbReference type="Rhea" id="RHEA-COMP:17904"/>
        <dbReference type="ChEBI" id="CHEBI:15377"/>
        <dbReference type="ChEBI" id="CHEBI:15379"/>
        <dbReference type="ChEBI" id="CHEBI:16526"/>
        <dbReference type="ChEBI" id="CHEBI:16810"/>
        <dbReference type="ChEBI" id="CHEBI:30031"/>
        <dbReference type="ChEBI" id="CHEBI:34779"/>
        <dbReference type="ChEBI" id="CHEBI:90615"/>
        <dbReference type="ChEBI" id="CHEBI:189583"/>
    </reaction>
    <physiologicalReaction direction="left-to-right" evidence="15">
        <dbReference type="Rhea" id="RHEA:70460"/>
    </physiologicalReaction>
</comment>
<comment type="cofactor">
    <cofactor evidence="1">
        <name>Fe(2+)</name>
        <dbReference type="ChEBI" id="CHEBI:29033"/>
    </cofactor>
</comment>
<evidence type="ECO:0000256" key="19">
    <source>
        <dbReference type="ARBA" id="ARBA00052597"/>
    </source>
</evidence>
<evidence type="ECO:0000256" key="29">
    <source>
        <dbReference type="SAM" id="MobiDB-lite"/>
    </source>
</evidence>
<comment type="catalytic activity">
    <reaction evidence="13">
        <text>an N(1)-methyl-2'-deoxyadenosine in single-stranded DNA + 2-oxoglutarate + O2 = a 2'-deoxyadenosine in single-stranded DNA + formaldehyde + succinate + CO2 + H(+)</text>
        <dbReference type="Rhea" id="RHEA:70447"/>
        <dbReference type="Rhea" id="RHEA-COMP:17895"/>
        <dbReference type="Rhea" id="RHEA-COMP:17896"/>
        <dbReference type="ChEBI" id="CHEBI:15378"/>
        <dbReference type="ChEBI" id="CHEBI:15379"/>
        <dbReference type="ChEBI" id="CHEBI:16526"/>
        <dbReference type="ChEBI" id="CHEBI:16810"/>
        <dbReference type="ChEBI" id="CHEBI:16842"/>
        <dbReference type="ChEBI" id="CHEBI:30031"/>
        <dbReference type="ChEBI" id="CHEBI:90615"/>
        <dbReference type="ChEBI" id="CHEBI:139096"/>
    </reaction>
    <physiologicalReaction direction="left-to-right" evidence="13">
        <dbReference type="Rhea" id="RHEA:70448"/>
    </physiologicalReaction>
</comment>
<dbReference type="GO" id="GO:0051747">
    <property type="term" value="F:cytosine C-5 DNA demethylase activity"/>
    <property type="evidence" value="ECO:0007669"/>
    <property type="project" value="UniProtKB-ARBA"/>
</dbReference>
<dbReference type="InterPro" id="IPR032852">
    <property type="entry name" value="ALKBH2"/>
</dbReference>
<comment type="catalytic activity">
    <reaction evidence="22">
        <text>a methylated nucleobase within DNA + 2-oxoglutarate + O2 = a nucleobase within DNA + formaldehyde + succinate + CO2</text>
        <dbReference type="Rhea" id="RHEA:30299"/>
        <dbReference type="Rhea" id="RHEA-COMP:12192"/>
        <dbReference type="Rhea" id="RHEA-COMP:12193"/>
        <dbReference type="ChEBI" id="CHEBI:15379"/>
        <dbReference type="ChEBI" id="CHEBI:16526"/>
        <dbReference type="ChEBI" id="CHEBI:16810"/>
        <dbReference type="ChEBI" id="CHEBI:16842"/>
        <dbReference type="ChEBI" id="CHEBI:30031"/>
        <dbReference type="ChEBI" id="CHEBI:32875"/>
        <dbReference type="ChEBI" id="CHEBI:64428"/>
        <dbReference type="EC" id="1.14.11.33"/>
    </reaction>
    <physiologicalReaction direction="left-to-right" evidence="22">
        <dbReference type="Rhea" id="RHEA:30300"/>
    </physiologicalReaction>
</comment>
<evidence type="ECO:0000256" key="21">
    <source>
        <dbReference type="ARBA" id="ARBA00052800"/>
    </source>
</evidence>
<keyword evidence="8" id="KW-0223">Dioxygenase</keyword>
<comment type="subunit">
    <text evidence="23">Interacts with PCNA homotrimer; this interaction is enhanced during the S-phase of the cell cycle. Interacts with nucleolar proteins NCL, UBTF and NPM1. Interacts with XRCC5-XRCC6 heterodimer.</text>
</comment>
<dbReference type="Gene3D" id="2.60.120.590">
    <property type="entry name" value="Alpha-ketoglutarate-dependent dioxygenase AlkB-like"/>
    <property type="match status" value="1"/>
</dbReference>
<comment type="catalytic activity">
    <reaction evidence="16">
        <text>an N(3)-methyl-2'-deoxycytidine in double-stranded DNA + 2-oxoglutarate + O2 = a 2'-deoxycytidine in double-stranded DNA + formaldehyde + succinate + CO2 + H(+)</text>
        <dbReference type="Rhea" id="RHEA:70439"/>
        <dbReference type="Rhea" id="RHEA-COMP:14237"/>
        <dbReference type="Rhea" id="RHEA-COMP:17070"/>
        <dbReference type="ChEBI" id="CHEBI:15378"/>
        <dbReference type="ChEBI" id="CHEBI:15379"/>
        <dbReference type="ChEBI" id="CHEBI:16526"/>
        <dbReference type="ChEBI" id="CHEBI:16810"/>
        <dbReference type="ChEBI" id="CHEBI:16842"/>
        <dbReference type="ChEBI" id="CHEBI:30031"/>
        <dbReference type="ChEBI" id="CHEBI:85452"/>
        <dbReference type="ChEBI" id="CHEBI:139075"/>
    </reaction>
    <physiologicalReaction direction="left-to-right" evidence="16">
        <dbReference type="Rhea" id="RHEA:70440"/>
    </physiologicalReaction>
</comment>
<feature type="binding site" evidence="28">
    <location>
        <begin position="113"/>
        <end position="115"/>
    </location>
    <ligand>
        <name>substrate</name>
    </ligand>
</feature>
<feature type="domain" description="Fe2OG dioxygenase" evidence="30">
    <location>
        <begin position="143"/>
        <end position="248"/>
    </location>
</feature>
<comment type="subcellular location">
    <subcellularLocation>
        <location evidence="2">Nucleus</location>
        <location evidence="2">Nucleolus</location>
    </subcellularLocation>
    <subcellularLocation>
        <location evidence="3">Nucleus</location>
        <location evidence="3">Nucleoplasm</location>
    </subcellularLocation>
</comment>
<keyword evidence="10" id="KW-0408">Iron</keyword>
<keyword evidence="7" id="KW-0460">Magnesium</keyword>
<evidence type="ECO:0000259" key="30">
    <source>
        <dbReference type="PROSITE" id="PS51471"/>
    </source>
</evidence>
<comment type="catalytic activity">
    <reaction evidence="17">
        <text>a 3,N(4)-etheno-2'-deoxycytidine in double-stranded DNA + 2-oxoglutarate + O2 + H2O = a 2'-deoxycytidine in double-stranded DNA + glyoxal + succinate + CO2</text>
        <dbReference type="Rhea" id="RHEA:70467"/>
        <dbReference type="Rhea" id="RHEA-COMP:17070"/>
        <dbReference type="Rhea" id="RHEA-COMP:17905"/>
        <dbReference type="ChEBI" id="CHEBI:15377"/>
        <dbReference type="ChEBI" id="CHEBI:15379"/>
        <dbReference type="ChEBI" id="CHEBI:16526"/>
        <dbReference type="ChEBI" id="CHEBI:16810"/>
        <dbReference type="ChEBI" id="CHEBI:30031"/>
        <dbReference type="ChEBI" id="CHEBI:34779"/>
        <dbReference type="ChEBI" id="CHEBI:85452"/>
        <dbReference type="ChEBI" id="CHEBI:189585"/>
    </reaction>
    <physiologicalReaction direction="left-to-right" evidence="17">
        <dbReference type="Rhea" id="RHEA:70468"/>
    </physiologicalReaction>
</comment>
<evidence type="ECO:0000256" key="11">
    <source>
        <dbReference type="ARBA" id="ARBA00023204"/>
    </source>
</evidence>
<organism evidence="31 32">
    <name type="scientific">Sciurus carolinensis</name>
    <name type="common">Eastern gray squirrel</name>
    <dbReference type="NCBI Taxonomy" id="30640"/>
    <lineage>
        <taxon>Eukaryota</taxon>
        <taxon>Metazoa</taxon>
        <taxon>Chordata</taxon>
        <taxon>Craniata</taxon>
        <taxon>Vertebrata</taxon>
        <taxon>Euteleostomi</taxon>
        <taxon>Mammalia</taxon>
        <taxon>Eutheria</taxon>
        <taxon>Euarchontoglires</taxon>
        <taxon>Glires</taxon>
        <taxon>Rodentia</taxon>
        <taxon>Sciuromorpha</taxon>
        <taxon>Sciuridae</taxon>
        <taxon>Sciurinae</taxon>
        <taxon>Sciurini</taxon>
        <taxon>Sciurus</taxon>
    </lineage>
</organism>
<dbReference type="GO" id="GO:0005654">
    <property type="term" value="C:nucleoplasm"/>
    <property type="evidence" value="ECO:0007669"/>
    <property type="project" value="UniProtKB-SubCell"/>
</dbReference>
<dbReference type="InterPro" id="IPR005123">
    <property type="entry name" value="Oxoglu/Fe-dep_dioxygenase_dom"/>
</dbReference>
<comment type="similarity">
    <text evidence="4">Belongs to the alkB family.</text>
</comment>
<name>A0AA41MZL8_SCICA</name>
<evidence type="ECO:0000256" key="13">
    <source>
        <dbReference type="ARBA" id="ARBA00051010"/>
    </source>
</evidence>
<evidence type="ECO:0000256" key="25">
    <source>
        <dbReference type="ARBA" id="ARBA00072134"/>
    </source>
</evidence>
<dbReference type="InterPro" id="IPR027450">
    <property type="entry name" value="AlkB-like"/>
</dbReference>
<comment type="catalytic activity">
    <reaction evidence="14">
        <text>an N(3)-methyl-2'-deoxycytidine in single-stranded DNA + 2-oxoglutarate + O2 = a 2'-deoxycytidine in single-stranded DNA + formaldehyde + succinate + CO2 + H(+)</text>
        <dbReference type="Rhea" id="RHEA:70435"/>
        <dbReference type="Rhea" id="RHEA-COMP:12846"/>
        <dbReference type="Rhea" id="RHEA-COMP:17894"/>
        <dbReference type="ChEBI" id="CHEBI:15378"/>
        <dbReference type="ChEBI" id="CHEBI:15379"/>
        <dbReference type="ChEBI" id="CHEBI:16526"/>
        <dbReference type="ChEBI" id="CHEBI:16810"/>
        <dbReference type="ChEBI" id="CHEBI:16842"/>
        <dbReference type="ChEBI" id="CHEBI:30031"/>
        <dbReference type="ChEBI" id="CHEBI:85452"/>
        <dbReference type="ChEBI" id="CHEBI:139075"/>
    </reaction>
    <physiologicalReaction direction="left-to-right" evidence="14">
        <dbReference type="Rhea" id="RHEA:70436"/>
    </physiologicalReaction>
</comment>
<evidence type="ECO:0000256" key="23">
    <source>
        <dbReference type="ARBA" id="ARBA00062909"/>
    </source>
</evidence>
<dbReference type="SUPFAM" id="SSF51197">
    <property type="entry name" value="Clavaminate synthase-like"/>
    <property type="match status" value="1"/>
</dbReference>
<keyword evidence="32" id="KW-1185">Reference proteome</keyword>
<dbReference type="GO" id="GO:0005730">
    <property type="term" value="C:nucleolus"/>
    <property type="evidence" value="ECO:0007669"/>
    <property type="project" value="UniProtKB-SubCell"/>
</dbReference>
<dbReference type="EMBL" id="JAATJV010374999">
    <property type="protein sequence ID" value="MBZ3881089.1"/>
    <property type="molecule type" value="Genomic_DNA"/>
</dbReference>
<dbReference type="PROSITE" id="PS51471">
    <property type="entry name" value="FE2OG_OXY"/>
    <property type="match status" value="1"/>
</dbReference>
<dbReference type="FunFam" id="2.60.120.590:FF:000004">
    <property type="entry name" value="DNA oxidative demethylase ALKBH2"/>
    <property type="match status" value="1"/>
</dbReference>
<keyword evidence="6" id="KW-0227">DNA damage</keyword>
<dbReference type="EC" id="1.14.11.33" evidence="24"/>
<evidence type="ECO:0000256" key="28">
    <source>
        <dbReference type="PIRSR" id="PIRSR632852-1"/>
    </source>
</evidence>
<evidence type="ECO:0000256" key="16">
    <source>
        <dbReference type="ARBA" id="ARBA00051376"/>
    </source>
</evidence>
<evidence type="ECO:0000256" key="3">
    <source>
        <dbReference type="ARBA" id="ARBA00004642"/>
    </source>
</evidence>
<feature type="region of interest" description="Disordered" evidence="29">
    <location>
        <begin position="1"/>
        <end position="40"/>
    </location>
</feature>
<evidence type="ECO:0000256" key="22">
    <source>
        <dbReference type="ARBA" id="ARBA00053025"/>
    </source>
</evidence>
<evidence type="ECO:0000256" key="24">
    <source>
        <dbReference type="ARBA" id="ARBA00066725"/>
    </source>
</evidence>
<keyword evidence="11" id="KW-0234">DNA repair</keyword>
<evidence type="ECO:0000256" key="10">
    <source>
        <dbReference type="ARBA" id="ARBA00023004"/>
    </source>
</evidence>
<evidence type="ECO:0000256" key="5">
    <source>
        <dbReference type="ARBA" id="ARBA00022723"/>
    </source>
</evidence>
<feature type="binding site" evidence="28">
    <location>
        <position position="162"/>
    </location>
    <ligand>
        <name>2-oxoglutarate</name>
        <dbReference type="ChEBI" id="CHEBI:16810"/>
    </ligand>
</feature>
<comment type="catalytic activity">
    <reaction evidence="21">
        <text>an N(1)-methyl-2'-deoxyadenosine in double-stranded DNA + 2-oxoglutarate + O2 = a 2'-deoxyadenosine in double-stranded DNA + formaldehyde + succinate + CO2 + H(+)</text>
        <dbReference type="Rhea" id="RHEA:70443"/>
        <dbReference type="Rhea" id="RHEA-COMP:14236"/>
        <dbReference type="Rhea" id="RHEA-COMP:17897"/>
        <dbReference type="ChEBI" id="CHEBI:15378"/>
        <dbReference type="ChEBI" id="CHEBI:15379"/>
        <dbReference type="ChEBI" id="CHEBI:16526"/>
        <dbReference type="ChEBI" id="CHEBI:16810"/>
        <dbReference type="ChEBI" id="CHEBI:16842"/>
        <dbReference type="ChEBI" id="CHEBI:30031"/>
        <dbReference type="ChEBI" id="CHEBI:90615"/>
        <dbReference type="ChEBI" id="CHEBI:139096"/>
    </reaction>
    <physiologicalReaction direction="left-to-right" evidence="21">
        <dbReference type="Rhea" id="RHEA:70444"/>
    </physiologicalReaction>
</comment>
<evidence type="ECO:0000256" key="26">
    <source>
        <dbReference type="ARBA" id="ARBA00077989"/>
    </source>
</evidence>